<name>A0ABU9GNX7_9GAMM</name>
<dbReference type="Pfam" id="PF00899">
    <property type="entry name" value="ThiF"/>
    <property type="match status" value="1"/>
</dbReference>
<comment type="caution">
    <text evidence="2">The sequence shown here is derived from an EMBL/GenBank/DDBJ whole genome shotgun (WGS) entry which is preliminary data.</text>
</comment>
<keyword evidence="2" id="KW-0548">Nucleotidyltransferase</keyword>
<keyword evidence="2" id="KW-0808">Transferase</keyword>
<evidence type="ECO:0000259" key="1">
    <source>
        <dbReference type="Pfam" id="PF00899"/>
    </source>
</evidence>
<dbReference type="SUPFAM" id="SSF69572">
    <property type="entry name" value="Activating enzymes of the ubiquitin-like proteins"/>
    <property type="match status" value="1"/>
</dbReference>
<dbReference type="Gene3D" id="3.40.50.720">
    <property type="entry name" value="NAD(P)-binding Rossmann-like Domain"/>
    <property type="match status" value="1"/>
</dbReference>
<evidence type="ECO:0000313" key="2">
    <source>
        <dbReference type="EMBL" id="MEL0628996.1"/>
    </source>
</evidence>
<dbReference type="GO" id="GO:0016779">
    <property type="term" value="F:nucleotidyltransferase activity"/>
    <property type="evidence" value="ECO:0007669"/>
    <property type="project" value="UniProtKB-KW"/>
</dbReference>
<dbReference type="PANTHER" id="PTHR10953">
    <property type="entry name" value="UBIQUITIN-ACTIVATING ENZYME E1"/>
    <property type="match status" value="1"/>
</dbReference>
<proteinExistence type="predicted"/>
<organism evidence="2 3">
    <name type="scientific">Psychromonas aquatilis</name>
    <dbReference type="NCBI Taxonomy" id="2005072"/>
    <lineage>
        <taxon>Bacteria</taxon>
        <taxon>Pseudomonadati</taxon>
        <taxon>Pseudomonadota</taxon>
        <taxon>Gammaproteobacteria</taxon>
        <taxon>Alteromonadales</taxon>
        <taxon>Psychromonadaceae</taxon>
        <taxon>Psychromonas</taxon>
    </lineage>
</organism>
<dbReference type="EMBL" id="JBAKAZ010000013">
    <property type="protein sequence ID" value="MEL0628996.1"/>
    <property type="molecule type" value="Genomic_DNA"/>
</dbReference>
<feature type="domain" description="THIF-type NAD/FAD binding fold" evidence="1">
    <location>
        <begin position="10"/>
        <end position="245"/>
    </location>
</feature>
<dbReference type="Proteomes" id="UP001369082">
    <property type="component" value="Unassembled WGS sequence"/>
</dbReference>
<accession>A0ABU9GNX7</accession>
<dbReference type="InterPro" id="IPR045886">
    <property type="entry name" value="ThiF/MoeB/HesA"/>
</dbReference>
<dbReference type="InterPro" id="IPR035985">
    <property type="entry name" value="Ubiquitin-activating_enz"/>
</dbReference>
<evidence type="ECO:0000313" key="3">
    <source>
        <dbReference type="Proteomes" id="UP001369082"/>
    </source>
</evidence>
<dbReference type="RefSeq" id="WP_341597010.1">
    <property type="nucleotide sequence ID" value="NZ_JBAKAZ010000013.1"/>
</dbReference>
<sequence length="249" mass="27435">MLSDNELLRYSRHLLLEEVSEAGQHQLKQAKVLIIGMGGLGSPAALYLAAAGIGHLVLNDFDDIEVSNLQRQITYQNSDIGESKVEVTKERLQQLNPDIKVRSINKQMPEQQLKMELTMADLVLDCTDNMATRQMINKACVEAKVPLIVGAAIRLEGQLMFFDHSQIDTPCYHCLFPSSEEQTLNCSNSGIIGPVVGTIGTLQALEAIKYFVGLPSGIKNKLKLFDGKTLDWQTFAINKDPQCSVCGQA</sequence>
<dbReference type="NCBIfam" id="NF004281">
    <property type="entry name" value="PRK05690.1"/>
    <property type="match status" value="1"/>
</dbReference>
<dbReference type="InterPro" id="IPR000594">
    <property type="entry name" value="ThiF_NAD_FAD-bd"/>
</dbReference>
<dbReference type="CDD" id="cd00757">
    <property type="entry name" value="ThiF_MoeB_HesA_family"/>
    <property type="match status" value="1"/>
</dbReference>
<gene>
    <name evidence="2" type="primary">moeB</name>
    <name evidence="2" type="ORF">V6256_05180</name>
</gene>
<protein>
    <submittedName>
        <fullName evidence="2">Molybdopterin-synthase adenylyltransferase MoeB</fullName>
    </submittedName>
</protein>
<dbReference type="PANTHER" id="PTHR10953:SF240">
    <property type="entry name" value="SULFUR CARRIER PROTEIN THIS ADENYLYLTRANSFERASE"/>
    <property type="match status" value="1"/>
</dbReference>
<keyword evidence="3" id="KW-1185">Reference proteome</keyword>
<reference evidence="2 3" key="1">
    <citation type="submission" date="2024-02" db="EMBL/GenBank/DDBJ databases">
        <title>Bacteria isolated from the canopy kelp, Nereocystis luetkeana.</title>
        <authorList>
            <person name="Pfister C.A."/>
            <person name="Younker I.T."/>
            <person name="Light S.H."/>
        </authorList>
    </citation>
    <scope>NUCLEOTIDE SEQUENCE [LARGE SCALE GENOMIC DNA]</scope>
    <source>
        <strain evidence="2 3">TI.1.05</strain>
    </source>
</reference>